<accession>A0A0F9N7X4</accession>
<sequence>MEIKRICSGCDKEFEFDPTKDEDEHIHSCLFYGGYFCSKACHSKNYHDTEGVQDNIEWEVLKPKSDEEFEKLKRKTEETYRKVVLNEN</sequence>
<dbReference type="AlphaFoldDB" id="A0A0F9N7X4"/>
<dbReference type="EMBL" id="LAZR01004511">
    <property type="protein sequence ID" value="KKN07952.1"/>
    <property type="molecule type" value="Genomic_DNA"/>
</dbReference>
<protein>
    <submittedName>
        <fullName evidence="1">Uncharacterized protein</fullName>
    </submittedName>
</protein>
<proteinExistence type="predicted"/>
<gene>
    <name evidence="1" type="ORF">LCGC14_1061710</name>
</gene>
<comment type="caution">
    <text evidence="1">The sequence shown here is derived from an EMBL/GenBank/DDBJ whole genome shotgun (WGS) entry which is preliminary data.</text>
</comment>
<organism evidence="1">
    <name type="scientific">marine sediment metagenome</name>
    <dbReference type="NCBI Taxonomy" id="412755"/>
    <lineage>
        <taxon>unclassified sequences</taxon>
        <taxon>metagenomes</taxon>
        <taxon>ecological metagenomes</taxon>
    </lineage>
</organism>
<evidence type="ECO:0000313" key="1">
    <source>
        <dbReference type="EMBL" id="KKN07952.1"/>
    </source>
</evidence>
<name>A0A0F9N7X4_9ZZZZ</name>
<reference evidence="1" key="1">
    <citation type="journal article" date="2015" name="Nature">
        <title>Complex archaea that bridge the gap between prokaryotes and eukaryotes.</title>
        <authorList>
            <person name="Spang A."/>
            <person name="Saw J.H."/>
            <person name="Jorgensen S.L."/>
            <person name="Zaremba-Niedzwiedzka K."/>
            <person name="Martijn J."/>
            <person name="Lind A.E."/>
            <person name="van Eijk R."/>
            <person name="Schleper C."/>
            <person name="Guy L."/>
            <person name="Ettema T.J."/>
        </authorList>
    </citation>
    <scope>NUCLEOTIDE SEQUENCE</scope>
</reference>